<feature type="compositionally biased region" description="Polar residues" evidence="1">
    <location>
        <begin position="56"/>
        <end position="79"/>
    </location>
</feature>
<protein>
    <submittedName>
        <fullName evidence="2">Uncharacterized protein</fullName>
    </submittedName>
</protein>
<gene>
    <name evidence="2" type="ORF">M5D96_010806</name>
</gene>
<accession>A0A9Q0BM18</accession>
<evidence type="ECO:0000313" key="3">
    <source>
        <dbReference type="Proteomes" id="UP001059596"/>
    </source>
</evidence>
<feature type="compositionally biased region" description="Polar residues" evidence="1">
    <location>
        <begin position="9"/>
        <end position="21"/>
    </location>
</feature>
<feature type="region of interest" description="Disordered" evidence="1">
    <location>
        <begin position="1"/>
        <end position="29"/>
    </location>
</feature>
<comment type="caution">
    <text evidence="2">The sequence shown here is derived from an EMBL/GenBank/DDBJ whole genome shotgun (WGS) entry which is preliminary data.</text>
</comment>
<evidence type="ECO:0000313" key="2">
    <source>
        <dbReference type="EMBL" id="KAI8036394.1"/>
    </source>
</evidence>
<keyword evidence="3" id="KW-1185">Reference proteome</keyword>
<organism evidence="2 3">
    <name type="scientific">Drosophila gunungcola</name>
    <name type="common">fruit fly</name>
    <dbReference type="NCBI Taxonomy" id="103775"/>
    <lineage>
        <taxon>Eukaryota</taxon>
        <taxon>Metazoa</taxon>
        <taxon>Ecdysozoa</taxon>
        <taxon>Arthropoda</taxon>
        <taxon>Hexapoda</taxon>
        <taxon>Insecta</taxon>
        <taxon>Pterygota</taxon>
        <taxon>Neoptera</taxon>
        <taxon>Endopterygota</taxon>
        <taxon>Diptera</taxon>
        <taxon>Brachycera</taxon>
        <taxon>Muscomorpha</taxon>
        <taxon>Ephydroidea</taxon>
        <taxon>Drosophilidae</taxon>
        <taxon>Drosophila</taxon>
        <taxon>Sophophora</taxon>
    </lineage>
</organism>
<reference evidence="2" key="1">
    <citation type="journal article" date="2023" name="Genome Biol. Evol.">
        <title>Long-read-based Genome Assembly of Drosophila gunungcola Reveals Fewer Chemosensory Genes in Flower-breeding Species.</title>
        <authorList>
            <person name="Negi A."/>
            <person name="Liao B.Y."/>
            <person name="Yeh S.D."/>
        </authorList>
    </citation>
    <scope>NUCLEOTIDE SEQUENCE</scope>
    <source>
        <strain evidence="2">Sukarami</strain>
    </source>
</reference>
<dbReference type="AlphaFoldDB" id="A0A9Q0BM18"/>
<dbReference type="EMBL" id="JAMKOV010000020">
    <property type="protein sequence ID" value="KAI8036394.1"/>
    <property type="molecule type" value="Genomic_DNA"/>
</dbReference>
<name>A0A9Q0BM18_9MUSC</name>
<feature type="region of interest" description="Disordered" evidence="1">
    <location>
        <begin position="55"/>
        <end position="79"/>
    </location>
</feature>
<sequence>MTAGASAMPSGQSTSTTSLQRLESGAEPCRTNAGLVSATGAEYCRFRLGLGGATGSGHTNGPFSTTSSAGRPTCSTLSC</sequence>
<proteinExistence type="predicted"/>
<evidence type="ECO:0000256" key="1">
    <source>
        <dbReference type="SAM" id="MobiDB-lite"/>
    </source>
</evidence>
<dbReference type="Proteomes" id="UP001059596">
    <property type="component" value="Unassembled WGS sequence"/>
</dbReference>